<reference evidence="3" key="1">
    <citation type="submission" date="2020-05" db="EMBL/GenBank/DDBJ databases">
        <authorList>
            <person name="Chiriac C."/>
            <person name="Salcher M."/>
            <person name="Ghai R."/>
            <person name="Kavagutti S V."/>
        </authorList>
    </citation>
    <scope>NUCLEOTIDE SEQUENCE</scope>
</reference>
<evidence type="ECO:0000256" key="1">
    <source>
        <dbReference type="ARBA" id="ARBA00038310"/>
    </source>
</evidence>
<evidence type="ECO:0000313" key="3">
    <source>
        <dbReference type="EMBL" id="CAB4593975.1"/>
    </source>
</evidence>
<evidence type="ECO:0000313" key="4">
    <source>
        <dbReference type="EMBL" id="CAB4678748.1"/>
    </source>
</evidence>
<name>A0A6J6G4P6_9ZZZZ</name>
<accession>A0A6J6G4P6</accession>
<comment type="similarity">
    <text evidence="1">Belongs to the metallo-dependent hydrolases superfamily.</text>
</comment>
<evidence type="ECO:0000313" key="7">
    <source>
        <dbReference type="EMBL" id="CAB4861478.1"/>
    </source>
</evidence>
<dbReference type="InterPro" id="IPR006680">
    <property type="entry name" value="Amidohydro-rel"/>
</dbReference>
<dbReference type="SUPFAM" id="SSF51556">
    <property type="entry name" value="Metallo-dependent hydrolases"/>
    <property type="match status" value="1"/>
</dbReference>
<feature type="domain" description="Amidohydrolase-related" evidence="2">
    <location>
        <begin position="4"/>
        <end position="297"/>
    </location>
</feature>
<evidence type="ECO:0000313" key="5">
    <source>
        <dbReference type="EMBL" id="CAB4717326.1"/>
    </source>
</evidence>
<dbReference type="EMBL" id="CAEZZS010000032">
    <property type="protein sequence ID" value="CAB4777950.1"/>
    <property type="molecule type" value="Genomic_DNA"/>
</dbReference>
<organism evidence="3">
    <name type="scientific">freshwater metagenome</name>
    <dbReference type="NCBI Taxonomy" id="449393"/>
    <lineage>
        <taxon>unclassified sequences</taxon>
        <taxon>metagenomes</taxon>
        <taxon>ecological metagenomes</taxon>
    </lineage>
</organism>
<dbReference type="EMBL" id="CAEZXH010000013">
    <property type="protein sequence ID" value="CAB4678748.1"/>
    <property type="molecule type" value="Genomic_DNA"/>
</dbReference>
<evidence type="ECO:0000259" key="2">
    <source>
        <dbReference type="Pfam" id="PF04909"/>
    </source>
</evidence>
<dbReference type="Gene3D" id="3.20.20.140">
    <property type="entry name" value="Metal-dependent hydrolases"/>
    <property type="match status" value="1"/>
</dbReference>
<dbReference type="PANTHER" id="PTHR43569">
    <property type="entry name" value="AMIDOHYDROLASE"/>
    <property type="match status" value="1"/>
</dbReference>
<protein>
    <submittedName>
        <fullName evidence="3">Unannotated protein</fullName>
    </submittedName>
</protein>
<proteinExistence type="inferred from homology"/>
<dbReference type="GO" id="GO:0016787">
    <property type="term" value="F:hydrolase activity"/>
    <property type="evidence" value="ECO:0007669"/>
    <property type="project" value="InterPro"/>
</dbReference>
<dbReference type="PANTHER" id="PTHR43569:SF2">
    <property type="entry name" value="AMIDOHYDROLASE-RELATED DOMAIN-CONTAINING PROTEIN"/>
    <property type="match status" value="1"/>
</dbReference>
<dbReference type="EMBL" id="CAEZUJ010000008">
    <property type="protein sequence ID" value="CAB4593975.1"/>
    <property type="molecule type" value="Genomic_DNA"/>
</dbReference>
<dbReference type="InterPro" id="IPR032466">
    <property type="entry name" value="Metal_Hydrolase"/>
</dbReference>
<dbReference type="Pfam" id="PF04909">
    <property type="entry name" value="Amidohydro_2"/>
    <property type="match status" value="1"/>
</dbReference>
<gene>
    <name evidence="3" type="ORF">UFOPK1811_00344</name>
    <name evidence="4" type="ORF">UFOPK2360_00379</name>
    <name evidence="5" type="ORF">UFOPK2659_00421</name>
    <name evidence="6" type="ORF">UFOPK2922_00795</name>
    <name evidence="7" type="ORF">UFOPK3306_00445</name>
</gene>
<dbReference type="InterPro" id="IPR052350">
    <property type="entry name" value="Metallo-dep_Lactonases"/>
</dbReference>
<dbReference type="AlphaFoldDB" id="A0A6J6G4P6"/>
<dbReference type="EMBL" id="CAFBLI010000022">
    <property type="protein sequence ID" value="CAB4861478.1"/>
    <property type="molecule type" value="Genomic_DNA"/>
</dbReference>
<dbReference type="EMBL" id="CAEZYJ010000040">
    <property type="protein sequence ID" value="CAB4717326.1"/>
    <property type="molecule type" value="Genomic_DNA"/>
</dbReference>
<evidence type="ECO:0000313" key="6">
    <source>
        <dbReference type="EMBL" id="CAB4777950.1"/>
    </source>
</evidence>
<sequence>MKCIDSHMHLWDLKVGTYPWLTDPEDREAAFGNLKNLAIDYLLPEYRKDTATIELAGLVHVEAAWDPTNPVGESKWLAKTLAGFETPYSIVAGGNLLKADFPELLAAHRQASDRVVGVRQILNYHSDPEYTFTDSPEIMHDATWRKNFAHLGDEGMIFDLQIFPDQSADAAGLAQEFPQTKMVINHFIMPLKWDRAGIADWKMELAKLASHENIAIKLSGLYMYHRNWPNDAMDTLIDTALELFTPDRVMWGSNFPVDRQFVSLEKLASDFETSLARHALTTREAVMWKTANSWYRLGAN</sequence>